<evidence type="ECO:0000256" key="1">
    <source>
        <dbReference type="SAM" id="MobiDB-lite"/>
    </source>
</evidence>
<sequence>MLLLPLTALLTLYALHRLNPLAILKQQHAISHCTLLYLSQQSAFMNNAGPEPNDKLHCSIPFQTYKESLVRTWVGASKAKEEEVGRVVREKGASVGDGLFGREPLGKVLGCREPVMEEVGRLVGLVWEGVEMGVLVTRVVGEGVLAGMKGWWEGDVEGEGHGDEEENVNGDEDEGLEELRRGSQDAVPGDEGVESEGGGNERNVFEEAKRREIIESWRAGWRARVAETKRGC</sequence>
<keyword evidence="2" id="KW-0732">Signal</keyword>
<evidence type="ECO:0000313" key="4">
    <source>
        <dbReference type="Proteomes" id="UP000799776"/>
    </source>
</evidence>
<proteinExistence type="predicted"/>
<accession>A0A9P4M1C4</accession>
<dbReference type="Proteomes" id="UP000799776">
    <property type="component" value="Unassembled WGS sequence"/>
</dbReference>
<feature type="signal peptide" evidence="2">
    <location>
        <begin position="1"/>
        <end position="20"/>
    </location>
</feature>
<reference evidence="3" key="1">
    <citation type="journal article" date="2020" name="Stud. Mycol.">
        <title>101 Dothideomycetes genomes: a test case for predicting lifestyles and emergence of pathogens.</title>
        <authorList>
            <person name="Haridas S."/>
            <person name="Albert R."/>
            <person name="Binder M."/>
            <person name="Bloem J."/>
            <person name="Labutti K."/>
            <person name="Salamov A."/>
            <person name="Andreopoulos B."/>
            <person name="Baker S."/>
            <person name="Barry K."/>
            <person name="Bills G."/>
            <person name="Bluhm B."/>
            <person name="Cannon C."/>
            <person name="Castanera R."/>
            <person name="Culley D."/>
            <person name="Daum C."/>
            <person name="Ezra D."/>
            <person name="Gonzalez J."/>
            <person name="Henrissat B."/>
            <person name="Kuo A."/>
            <person name="Liang C."/>
            <person name="Lipzen A."/>
            <person name="Lutzoni F."/>
            <person name="Magnuson J."/>
            <person name="Mondo S."/>
            <person name="Nolan M."/>
            <person name="Ohm R."/>
            <person name="Pangilinan J."/>
            <person name="Park H.-J."/>
            <person name="Ramirez L."/>
            <person name="Alfaro M."/>
            <person name="Sun H."/>
            <person name="Tritt A."/>
            <person name="Yoshinaga Y."/>
            <person name="Zwiers L.-H."/>
            <person name="Turgeon B."/>
            <person name="Goodwin S."/>
            <person name="Spatafora J."/>
            <person name="Crous P."/>
            <person name="Grigoriev I."/>
        </authorList>
    </citation>
    <scope>NUCLEOTIDE SEQUENCE</scope>
    <source>
        <strain evidence="3">CBS 121410</strain>
    </source>
</reference>
<evidence type="ECO:0000313" key="3">
    <source>
        <dbReference type="EMBL" id="KAF2089814.1"/>
    </source>
</evidence>
<keyword evidence="4" id="KW-1185">Reference proteome</keyword>
<feature type="chain" id="PRO_5040342054" evidence="2">
    <location>
        <begin position="21"/>
        <end position="232"/>
    </location>
</feature>
<name>A0A9P4M1C4_9PEZI</name>
<feature type="compositionally biased region" description="Acidic residues" evidence="1">
    <location>
        <begin position="155"/>
        <end position="176"/>
    </location>
</feature>
<gene>
    <name evidence="3" type="ORF">K490DRAFT_62690</name>
</gene>
<protein>
    <submittedName>
        <fullName evidence="3">Uncharacterized protein</fullName>
    </submittedName>
</protein>
<organism evidence="3 4">
    <name type="scientific">Saccharata proteae CBS 121410</name>
    <dbReference type="NCBI Taxonomy" id="1314787"/>
    <lineage>
        <taxon>Eukaryota</taxon>
        <taxon>Fungi</taxon>
        <taxon>Dikarya</taxon>
        <taxon>Ascomycota</taxon>
        <taxon>Pezizomycotina</taxon>
        <taxon>Dothideomycetes</taxon>
        <taxon>Dothideomycetes incertae sedis</taxon>
        <taxon>Botryosphaeriales</taxon>
        <taxon>Saccharataceae</taxon>
        <taxon>Saccharata</taxon>
    </lineage>
</organism>
<evidence type="ECO:0000256" key="2">
    <source>
        <dbReference type="SAM" id="SignalP"/>
    </source>
</evidence>
<dbReference type="AlphaFoldDB" id="A0A9P4M1C4"/>
<dbReference type="EMBL" id="ML978713">
    <property type="protein sequence ID" value="KAF2089814.1"/>
    <property type="molecule type" value="Genomic_DNA"/>
</dbReference>
<comment type="caution">
    <text evidence="3">The sequence shown here is derived from an EMBL/GenBank/DDBJ whole genome shotgun (WGS) entry which is preliminary data.</text>
</comment>
<feature type="region of interest" description="Disordered" evidence="1">
    <location>
        <begin position="155"/>
        <end position="204"/>
    </location>
</feature>